<keyword evidence="2" id="KW-0934">Plastid</keyword>
<protein>
    <recommendedName>
        <fullName evidence="1">Photosystem II reaction center Psb28 protein</fullName>
    </recommendedName>
</protein>
<organism evidence="2">
    <name type="scientific">Characiopsis acuta</name>
    <dbReference type="NCBI Taxonomy" id="2040456"/>
    <lineage>
        <taxon>Eukaryota</taxon>
        <taxon>Sar</taxon>
        <taxon>Stramenopiles</taxon>
        <taxon>Ochrophyta</taxon>
        <taxon>Eustigmatophyceae</taxon>
        <taxon>Eustigmatales</taxon>
        <taxon>Chlorobotryaceae</taxon>
        <taxon>Characiopsis</taxon>
    </lineage>
</organism>
<dbReference type="InterPro" id="IPR005610">
    <property type="entry name" value="PSII_Psb28_class-1"/>
</dbReference>
<dbReference type="InterPro" id="IPR038676">
    <property type="entry name" value="Psb28_c1_sf"/>
</dbReference>
<dbReference type="GeneID" id="38947365"/>
<evidence type="ECO:0000256" key="1">
    <source>
        <dbReference type="RuleBase" id="RU003509"/>
    </source>
</evidence>
<gene>
    <name evidence="2" type="primary">psb28</name>
</gene>
<dbReference type="GO" id="GO:0015979">
    <property type="term" value="P:photosynthesis"/>
    <property type="evidence" value="ECO:0007669"/>
    <property type="project" value="UniProtKB-KW"/>
</dbReference>
<keyword evidence="1" id="KW-0602">Photosynthesis</keyword>
<dbReference type="RefSeq" id="YP_009550397.1">
    <property type="nucleotide sequence ID" value="NC_040294.1"/>
</dbReference>
<proteinExistence type="inferred from homology"/>
<name>A0A3R5QME7_9STRA</name>
<keyword evidence="1" id="KW-0604">Photosystem II</keyword>
<dbReference type="GO" id="GO:0009523">
    <property type="term" value="C:photosystem II"/>
    <property type="evidence" value="ECO:0007669"/>
    <property type="project" value="UniProtKB-KW"/>
</dbReference>
<accession>A0A3R5QME7</accession>
<comment type="similarity">
    <text evidence="1">Belongs to the Psb28 family.</text>
</comment>
<dbReference type="AlphaFoldDB" id="A0A3R5QME7"/>
<evidence type="ECO:0000313" key="2">
    <source>
        <dbReference type="EMBL" id="QAA11325.1"/>
    </source>
</evidence>
<sequence length="109" mass="12479">MLEFTSGINEPIVPNKIRFTSSQTDQTATLTVTFSDMSIFSSSNILSPRKNIIKALSLQGEYYKFSTKDIRVIWLKGKPYFLEAIFLMTSEKESMKLKKIFNAISKKII</sequence>
<reference evidence="2" key="1">
    <citation type="journal article" date="2019" name="Genome Biol. Evol.">
        <title>Plastid Genomes and Proteins Illuminate the Evolution of Eustigmatophyte Algae and Their Bacterial Endosymbionts.</title>
        <authorList>
            <person name="Sevcikova T."/>
            <person name="Yurchenko T."/>
            <person name="Fawley K.P."/>
            <person name="Amaral R."/>
            <person name="Strnad H."/>
            <person name="Santos L.M."/>
            <person name="Fawley M.W."/>
            <person name="Elias M."/>
        </authorList>
    </citation>
    <scope>NUCLEOTIDE SEQUENCE</scope>
    <source>
        <strain evidence="2">ACOI 456</strain>
    </source>
</reference>
<dbReference type="Gene3D" id="2.40.30.220">
    <property type="entry name" value="Photosystem II Psb28"/>
    <property type="match status" value="1"/>
</dbReference>
<dbReference type="Pfam" id="PF03912">
    <property type="entry name" value="Psb28"/>
    <property type="match status" value="1"/>
</dbReference>
<geneLocation type="plastid" evidence="2"/>
<dbReference type="EMBL" id="MK281452">
    <property type="protein sequence ID" value="QAA11325.1"/>
    <property type="molecule type" value="Genomic_DNA"/>
</dbReference>